<dbReference type="PANTHER" id="PTHR33619">
    <property type="entry name" value="POLYSACCHARIDE EXPORT PROTEIN GFCE-RELATED"/>
    <property type="match status" value="1"/>
</dbReference>
<dbReference type="InterPro" id="IPR054765">
    <property type="entry name" value="SLBB_dom"/>
</dbReference>
<reference evidence="18 19" key="1">
    <citation type="submission" date="2020-05" db="EMBL/GenBank/DDBJ databases">
        <title>Genomic Encyclopedia of Type Strains, Phase IV (KMG-V): Genome sequencing to study the core and pangenomes of soil and plant-associated prokaryotes.</title>
        <authorList>
            <person name="Whitman W."/>
        </authorList>
    </citation>
    <scope>NUCLEOTIDE SEQUENCE [LARGE SCALE GENOMIC DNA]</scope>
    <source>
        <strain evidence="18 19">C29</strain>
    </source>
</reference>
<feature type="domain" description="SLBB" evidence="17">
    <location>
        <begin position="120"/>
        <end position="200"/>
    </location>
</feature>
<keyword evidence="13" id="KW-0998">Cell outer membrane</keyword>
<keyword evidence="10" id="KW-0626">Porin</keyword>
<dbReference type="Proteomes" id="UP001516061">
    <property type="component" value="Unassembled WGS sequence"/>
</dbReference>
<comment type="similarity">
    <text evidence="2">Belongs to the BexD/CtrA/VexA family.</text>
</comment>
<evidence type="ECO:0000259" key="15">
    <source>
        <dbReference type="Pfam" id="PF02563"/>
    </source>
</evidence>
<evidence type="ECO:0000256" key="13">
    <source>
        <dbReference type="ARBA" id="ARBA00023237"/>
    </source>
</evidence>
<organism evidence="18 19">
    <name type="scientific">Sphaerotilus uruguayifluvii</name>
    <dbReference type="NCBI Taxonomy" id="2735897"/>
    <lineage>
        <taxon>Bacteria</taxon>
        <taxon>Pseudomonadati</taxon>
        <taxon>Pseudomonadota</taxon>
        <taxon>Betaproteobacteria</taxon>
        <taxon>Burkholderiales</taxon>
        <taxon>Sphaerotilaceae</taxon>
        <taxon>Sphaerotilus</taxon>
    </lineage>
</organism>
<evidence type="ECO:0000259" key="16">
    <source>
        <dbReference type="Pfam" id="PF10531"/>
    </source>
</evidence>
<dbReference type="NCBIfam" id="TIGR03028">
    <property type="entry name" value="EpsE"/>
    <property type="match status" value="1"/>
</dbReference>
<comment type="caution">
    <text evidence="18">The sequence shown here is derived from an EMBL/GenBank/DDBJ whole genome shotgun (WGS) entry which is preliminary data.</text>
</comment>
<evidence type="ECO:0000256" key="7">
    <source>
        <dbReference type="ARBA" id="ARBA00022729"/>
    </source>
</evidence>
<dbReference type="EMBL" id="JABSNM010000027">
    <property type="protein sequence ID" value="NRT58346.1"/>
    <property type="molecule type" value="Genomic_DNA"/>
</dbReference>
<evidence type="ECO:0000256" key="14">
    <source>
        <dbReference type="ARBA" id="ARBA00023288"/>
    </source>
</evidence>
<evidence type="ECO:0000256" key="6">
    <source>
        <dbReference type="ARBA" id="ARBA00022692"/>
    </source>
</evidence>
<dbReference type="RefSeq" id="WP_173807371.1">
    <property type="nucleotide sequence ID" value="NZ_JABSNM010000027.1"/>
</dbReference>
<keyword evidence="12" id="KW-0564">Palmitate</keyword>
<name>A0ABX2G7P5_9BURK</name>
<evidence type="ECO:0000256" key="12">
    <source>
        <dbReference type="ARBA" id="ARBA00023139"/>
    </source>
</evidence>
<accession>A0ABX2G7P5</accession>
<dbReference type="InterPro" id="IPR003715">
    <property type="entry name" value="Poly_export_N"/>
</dbReference>
<evidence type="ECO:0000313" key="18">
    <source>
        <dbReference type="EMBL" id="NRT58346.1"/>
    </source>
</evidence>
<dbReference type="InterPro" id="IPR049712">
    <property type="entry name" value="Poly_export"/>
</dbReference>
<keyword evidence="11" id="KW-0472">Membrane</keyword>
<dbReference type="Pfam" id="PF10531">
    <property type="entry name" value="SLBB"/>
    <property type="match status" value="1"/>
</dbReference>
<gene>
    <name evidence="18" type="ORF">HNQ01_004114</name>
</gene>
<evidence type="ECO:0000256" key="1">
    <source>
        <dbReference type="ARBA" id="ARBA00004571"/>
    </source>
</evidence>
<evidence type="ECO:0000259" key="17">
    <source>
        <dbReference type="Pfam" id="PF22461"/>
    </source>
</evidence>
<keyword evidence="3" id="KW-0813">Transport</keyword>
<protein>
    <submittedName>
        <fullName evidence="18">Polysaccharide export outer membrane protein</fullName>
    </submittedName>
</protein>
<evidence type="ECO:0000256" key="10">
    <source>
        <dbReference type="ARBA" id="ARBA00023114"/>
    </source>
</evidence>
<dbReference type="PANTHER" id="PTHR33619:SF3">
    <property type="entry name" value="POLYSACCHARIDE EXPORT PROTEIN GFCE-RELATED"/>
    <property type="match status" value="1"/>
</dbReference>
<evidence type="ECO:0000256" key="9">
    <source>
        <dbReference type="ARBA" id="ARBA00023065"/>
    </source>
</evidence>
<keyword evidence="9" id="KW-0406">Ion transport</keyword>
<evidence type="ECO:0000256" key="8">
    <source>
        <dbReference type="ARBA" id="ARBA00023047"/>
    </source>
</evidence>
<keyword evidence="7" id="KW-0732">Signal</keyword>
<dbReference type="InterPro" id="IPR019554">
    <property type="entry name" value="Soluble_ligand-bd"/>
</dbReference>
<dbReference type="Pfam" id="PF02563">
    <property type="entry name" value="Poly_export"/>
    <property type="match status" value="1"/>
</dbReference>
<proteinExistence type="inferred from homology"/>
<feature type="domain" description="Polysaccharide export protein N-terminal" evidence="15">
    <location>
        <begin position="37"/>
        <end position="113"/>
    </location>
</feature>
<evidence type="ECO:0000256" key="11">
    <source>
        <dbReference type="ARBA" id="ARBA00023136"/>
    </source>
</evidence>
<evidence type="ECO:0000256" key="3">
    <source>
        <dbReference type="ARBA" id="ARBA00022448"/>
    </source>
</evidence>
<evidence type="ECO:0000256" key="4">
    <source>
        <dbReference type="ARBA" id="ARBA00022452"/>
    </source>
</evidence>
<evidence type="ECO:0000313" key="19">
    <source>
        <dbReference type="Proteomes" id="UP001516061"/>
    </source>
</evidence>
<keyword evidence="19" id="KW-1185">Reference proteome</keyword>
<keyword evidence="14" id="KW-0449">Lipoprotein</keyword>
<keyword evidence="4" id="KW-1134">Transmembrane beta strand</keyword>
<sequence length="280" mass="30298">MPILQPSPTLLAALQRLLFLALVMLLAPFAARAQLADAQRDYVIGSGDVVRVSVYQNQDLTLETRVSESGVISYPLLGQLRLGGLSVPQAERLIADGLKNGNFVRQPQVSILVTQIRGNQASVLGMVNRPGRYPIELTGMRLSELLATAGGIAQGGSDLVTLSGMRDRKPFRVVIDLPTLFADSGSKNDPVITNGDTVYVDRMPMVYIYGEVQRPGSMRLERGMTVIQALAAGGGLTQRGTEKGLRVHRRGAEGKVEILQPGMNDALKDGDVIYLRESLF</sequence>
<keyword evidence="8" id="KW-0625">Polysaccharide transport</keyword>
<dbReference type="Pfam" id="PF22461">
    <property type="entry name" value="SLBB_2"/>
    <property type="match status" value="1"/>
</dbReference>
<evidence type="ECO:0000256" key="5">
    <source>
        <dbReference type="ARBA" id="ARBA00022597"/>
    </source>
</evidence>
<dbReference type="Gene3D" id="3.10.560.10">
    <property type="entry name" value="Outer membrane lipoprotein wza domain like"/>
    <property type="match status" value="2"/>
</dbReference>
<keyword evidence="5" id="KW-0762">Sugar transport</keyword>
<dbReference type="Gene3D" id="3.30.1950.10">
    <property type="entry name" value="wza like domain"/>
    <property type="match status" value="1"/>
</dbReference>
<dbReference type="InterPro" id="IPR017478">
    <property type="entry name" value="Polysacc_export_EpsE"/>
</dbReference>
<feature type="domain" description="Soluble ligand binding" evidence="16">
    <location>
        <begin position="205"/>
        <end position="257"/>
    </location>
</feature>
<comment type="subcellular location">
    <subcellularLocation>
        <location evidence="1">Cell outer membrane</location>
        <topology evidence="1">Multi-pass membrane protein</topology>
    </subcellularLocation>
</comment>
<keyword evidence="6" id="KW-0812">Transmembrane</keyword>
<evidence type="ECO:0000256" key="2">
    <source>
        <dbReference type="ARBA" id="ARBA00009450"/>
    </source>
</evidence>